<dbReference type="AlphaFoldDB" id="A0A0M6YD54"/>
<accession>A0A0M6YD54</accession>
<organism evidence="1 2">
    <name type="scientific">Jannaschia donghaensis</name>
    <dbReference type="NCBI Taxonomy" id="420998"/>
    <lineage>
        <taxon>Bacteria</taxon>
        <taxon>Pseudomonadati</taxon>
        <taxon>Pseudomonadota</taxon>
        <taxon>Alphaproteobacteria</taxon>
        <taxon>Rhodobacterales</taxon>
        <taxon>Roseobacteraceae</taxon>
        <taxon>Jannaschia</taxon>
    </lineage>
</organism>
<protein>
    <submittedName>
        <fullName evidence="1">Uncharacterized protein</fullName>
    </submittedName>
</protein>
<dbReference type="Proteomes" id="UP000049222">
    <property type="component" value="Unassembled WGS sequence"/>
</dbReference>
<sequence length="59" mass="6662">MTPKLAFFATPRATRSALRASSGTTSGMVDASDLTVIEHQRQQDDDSRLCINWERRLPR</sequence>
<reference evidence="1 2" key="1">
    <citation type="submission" date="2015-07" db="EMBL/GenBank/DDBJ databases">
        <authorList>
            <person name="Noorani M."/>
        </authorList>
    </citation>
    <scope>NUCLEOTIDE SEQUENCE [LARGE SCALE GENOMIC DNA]</scope>
    <source>
        <strain evidence="1 2">CECT 7802</strain>
    </source>
</reference>
<proteinExistence type="predicted"/>
<evidence type="ECO:0000313" key="2">
    <source>
        <dbReference type="Proteomes" id="UP000049222"/>
    </source>
</evidence>
<keyword evidence="2" id="KW-1185">Reference proteome</keyword>
<gene>
    <name evidence="1" type="ORF">JDO7802_00293</name>
</gene>
<dbReference type="EMBL" id="CXSU01000005">
    <property type="protein sequence ID" value="CTQ48291.1"/>
    <property type="molecule type" value="Genomic_DNA"/>
</dbReference>
<dbReference type="RefSeq" id="WP_055081910.1">
    <property type="nucleotide sequence ID" value="NZ_CXSU01000005.1"/>
</dbReference>
<evidence type="ECO:0000313" key="1">
    <source>
        <dbReference type="EMBL" id="CTQ48291.1"/>
    </source>
</evidence>
<name>A0A0M6YD54_9RHOB</name>